<dbReference type="EMBL" id="JAGFBS010000033">
    <property type="protein sequence ID" value="KAG6371627.1"/>
    <property type="molecule type" value="Genomic_DNA"/>
</dbReference>
<accession>A0A8I2YGX1</accession>
<dbReference type="AlphaFoldDB" id="A0A8I2YGX1"/>
<feature type="compositionally biased region" description="Basic and acidic residues" evidence="1">
    <location>
        <begin position="94"/>
        <end position="114"/>
    </location>
</feature>
<dbReference type="Proteomes" id="UP000683000">
    <property type="component" value="Unassembled WGS sequence"/>
</dbReference>
<feature type="compositionally biased region" description="Low complexity" evidence="1">
    <location>
        <begin position="15"/>
        <end position="25"/>
    </location>
</feature>
<protein>
    <submittedName>
        <fullName evidence="2">Uncharacterized protein</fullName>
    </submittedName>
</protein>
<feature type="compositionally biased region" description="Basic residues" evidence="1">
    <location>
        <begin position="118"/>
        <end position="127"/>
    </location>
</feature>
<feature type="region of interest" description="Disordered" evidence="1">
    <location>
        <begin position="1"/>
        <end position="59"/>
    </location>
</feature>
<keyword evidence="3" id="KW-1185">Reference proteome</keyword>
<sequence length="354" mass="39066">MGFDFHPQNHQLAESSQTSIHSLSSHPPPDCERLPGSDDSPRLVVLAPSSSPVNHPVETGDMYQHQGLAGQHGVILSGLKRSVQEVTTRKRKHSYDLPHTDVTGHDRISHDADGAHSQSRRRVRPRQRTQQDGEFSPLLIMSPGRERESLVEETISAFHYPPAVDVTGSFHSIRRHFCPRNLSEDGPRILQSSSSPKVDDLEDQERGRSNSANSFAEVALASTATRKHGRLSTLQDFWLPRPFEESGPSMGSIKVHERGLEALPSFLSTSGGRMDGPRSSREDSTRAVSPRSALHPLELSMGKFFDKPMCESPESIGPDEGGLAHLERPTTQVIHSARYDSPPRCPPCSHDGQQ</sequence>
<comment type="caution">
    <text evidence="2">The sequence shown here is derived from an EMBL/GenBank/DDBJ whole genome shotgun (WGS) entry which is preliminary data.</text>
</comment>
<feature type="compositionally biased region" description="Basic and acidic residues" evidence="1">
    <location>
        <begin position="275"/>
        <end position="285"/>
    </location>
</feature>
<evidence type="ECO:0000313" key="2">
    <source>
        <dbReference type="EMBL" id="KAG6371627.1"/>
    </source>
</evidence>
<name>A0A8I2YGX1_9AGAM</name>
<dbReference type="OrthoDB" id="2663007at2759"/>
<organism evidence="2 3">
    <name type="scientific">Boletus reticuloceps</name>
    <dbReference type="NCBI Taxonomy" id="495285"/>
    <lineage>
        <taxon>Eukaryota</taxon>
        <taxon>Fungi</taxon>
        <taxon>Dikarya</taxon>
        <taxon>Basidiomycota</taxon>
        <taxon>Agaricomycotina</taxon>
        <taxon>Agaricomycetes</taxon>
        <taxon>Agaricomycetidae</taxon>
        <taxon>Boletales</taxon>
        <taxon>Boletineae</taxon>
        <taxon>Boletaceae</taxon>
        <taxon>Boletoideae</taxon>
        <taxon>Boletus</taxon>
    </lineage>
</organism>
<proteinExistence type="predicted"/>
<evidence type="ECO:0000256" key="1">
    <source>
        <dbReference type="SAM" id="MobiDB-lite"/>
    </source>
</evidence>
<gene>
    <name evidence="2" type="ORF">JVT61DRAFT_9340</name>
</gene>
<feature type="compositionally biased region" description="Basic and acidic residues" evidence="1">
    <location>
        <begin position="29"/>
        <end position="41"/>
    </location>
</feature>
<feature type="region of interest" description="Disordered" evidence="1">
    <location>
        <begin position="266"/>
        <end position="291"/>
    </location>
</feature>
<reference evidence="2" key="1">
    <citation type="submission" date="2021-03" db="EMBL/GenBank/DDBJ databases">
        <title>Evolutionary innovations through gain and loss of genes in the ectomycorrhizal Boletales.</title>
        <authorList>
            <person name="Wu G."/>
            <person name="Miyauchi S."/>
            <person name="Morin E."/>
            <person name="Yang Z.-L."/>
            <person name="Xu J."/>
            <person name="Martin F.M."/>
        </authorList>
    </citation>
    <scope>NUCLEOTIDE SEQUENCE</scope>
    <source>
        <strain evidence="2">BR01</strain>
    </source>
</reference>
<evidence type="ECO:0000313" key="3">
    <source>
        <dbReference type="Proteomes" id="UP000683000"/>
    </source>
</evidence>
<feature type="region of interest" description="Disordered" evidence="1">
    <location>
        <begin position="85"/>
        <end position="136"/>
    </location>
</feature>
<feature type="region of interest" description="Disordered" evidence="1">
    <location>
        <begin position="181"/>
        <end position="214"/>
    </location>
</feature>
<feature type="region of interest" description="Disordered" evidence="1">
    <location>
        <begin position="305"/>
        <end position="354"/>
    </location>
</feature>